<feature type="region of interest" description="Disordered" evidence="1">
    <location>
        <begin position="197"/>
        <end position="217"/>
    </location>
</feature>
<keyword evidence="2" id="KW-0472">Membrane</keyword>
<reference evidence="3 4" key="1">
    <citation type="submission" date="2021-05" db="EMBL/GenBank/DDBJ databases">
        <title>Phylogenetic classification of ten novel species belonging to the genus Bifidobacterium comprising B. colchicus sp. nov., B. abeli sp. nov., B. bicoloris sp. nov., B. guerezis sp. nov., B. rosaliae sp. nov., B. santillanensis sp. nov., B. argentati sp. nov., B. amazzoni sp. nov., B. pluviali sp. nov., and B. pinnaculum sp. nov.</title>
        <authorList>
            <person name="Lugli G.A."/>
            <person name="Ruiz Garcia L."/>
            <person name="Margolles A."/>
            <person name="Ventura M."/>
        </authorList>
    </citation>
    <scope>NUCLEOTIDE SEQUENCE [LARGE SCALE GENOMIC DNA]</scope>
    <source>
        <strain evidence="3 4">82T10</strain>
    </source>
</reference>
<proteinExistence type="predicted"/>
<dbReference type="RefSeq" id="WP_219059419.1">
    <property type="nucleotide sequence ID" value="NZ_JAHBBH010000043.1"/>
</dbReference>
<accession>A0ABS6WHU1</accession>
<sequence length="630" mass="70302">MSGTERHNDQIHTSPRKMLGDPWDCRDDMFRWKCAMLLLGQDTWIERRVETVTFTEQGTTRRNIGFDFLLPKTMRIAWRDTDTGNGLIAVPLTFLGKGDLIHADVTVGGGDPVPLLRLDDNKDIAAAALDYCFDAIEGYERLQELCGTVFQQLHGGNESFHARDAHLGIVCTPVDLKEVNKDRFQRIRNVLKRLNGQHVDDVPSPEDSPQVGDSNGASDGYYQVQRQSIQALLRGLDQFVDEIPAQGSTDALTTYLLLLSSLCENYACVVLIPEEQVGSRCLVKLSFDSSYQESDWDRYMLSSSEQLDLSFQTDAAQSTHIEINPIGDSSIALVEWDLRGERRKRIRSSVAAGRVHISAGKRDLLPALHLHLTLLNKLPTILANCAWSLLLLVGCGTNTFIIGNLEITKSIGDKIGSVTDILALLFTLWVARRINSFNHSVSQDLTRYPNVLISANLLIASVSCLSLGVTAMGIQLPVPTQAVAVICAALSLLVSLPVFHSFFVWRRCRKGVPAYHLDTDEGNVVMEEHRVTFLRDSGTVSLPQYNGGYSDQDAMEDRTRKIIADDGCRRTWKKGIRDFFNRHVFHDHDSVEENPSLYPADRSPYLVMEGTGLSKSSLDAKARFVAVHWN</sequence>
<comment type="caution">
    <text evidence="3">The sequence shown here is derived from an EMBL/GenBank/DDBJ whole genome shotgun (WGS) entry which is preliminary data.</text>
</comment>
<keyword evidence="2" id="KW-0812">Transmembrane</keyword>
<feature type="transmembrane region" description="Helical" evidence="2">
    <location>
        <begin position="451"/>
        <end position="476"/>
    </location>
</feature>
<dbReference type="EMBL" id="JAHBBH010000043">
    <property type="protein sequence ID" value="MBW3093447.1"/>
    <property type="molecule type" value="Genomic_DNA"/>
</dbReference>
<evidence type="ECO:0000313" key="4">
    <source>
        <dbReference type="Proteomes" id="UP000700815"/>
    </source>
</evidence>
<feature type="transmembrane region" description="Helical" evidence="2">
    <location>
        <begin position="482"/>
        <end position="505"/>
    </location>
</feature>
<feature type="transmembrane region" description="Helical" evidence="2">
    <location>
        <begin position="381"/>
        <end position="403"/>
    </location>
</feature>
<evidence type="ECO:0000313" key="3">
    <source>
        <dbReference type="EMBL" id="MBW3093447.1"/>
    </source>
</evidence>
<evidence type="ECO:0000256" key="2">
    <source>
        <dbReference type="SAM" id="Phobius"/>
    </source>
</evidence>
<protein>
    <submittedName>
        <fullName evidence="3">Uncharacterized protein</fullName>
    </submittedName>
</protein>
<organism evidence="3 4">
    <name type="scientific">Bifidobacterium miconis</name>
    <dbReference type="NCBI Taxonomy" id="2834435"/>
    <lineage>
        <taxon>Bacteria</taxon>
        <taxon>Bacillati</taxon>
        <taxon>Actinomycetota</taxon>
        <taxon>Actinomycetes</taxon>
        <taxon>Bifidobacteriales</taxon>
        <taxon>Bifidobacteriaceae</taxon>
        <taxon>Bifidobacterium</taxon>
    </lineage>
</organism>
<gene>
    <name evidence="3" type="ORF">KIH79_11055</name>
</gene>
<dbReference type="Proteomes" id="UP000700815">
    <property type="component" value="Unassembled WGS sequence"/>
</dbReference>
<keyword evidence="4" id="KW-1185">Reference proteome</keyword>
<evidence type="ECO:0000256" key="1">
    <source>
        <dbReference type="SAM" id="MobiDB-lite"/>
    </source>
</evidence>
<name>A0ABS6WHU1_9BIFI</name>
<keyword evidence="2" id="KW-1133">Transmembrane helix</keyword>